<keyword evidence="3" id="KW-1185">Reference proteome</keyword>
<dbReference type="EMBL" id="PVLQ01000019">
    <property type="protein sequence ID" value="PRD66115.1"/>
    <property type="molecule type" value="Genomic_DNA"/>
</dbReference>
<dbReference type="Proteomes" id="UP000238589">
    <property type="component" value="Unassembled WGS sequence"/>
</dbReference>
<protein>
    <submittedName>
        <fullName evidence="2">Uncharacterized protein</fullName>
    </submittedName>
</protein>
<proteinExistence type="predicted"/>
<gene>
    <name evidence="2" type="ORF">C6P64_05975</name>
</gene>
<feature type="region of interest" description="Disordered" evidence="1">
    <location>
        <begin position="1"/>
        <end position="24"/>
    </location>
</feature>
<evidence type="ECO:0000256" key="1">
    <source>
        <dbReference type="SAM" id="MobiDB-lite"/>
    </source>
</evidence>
<reference evidence="2 3" key="1">
    <citation type="submission" date="2018-03" db="EMBL/GenBank/DDBJ databases">
        <title>Comparative genomics illustrates the genes involved in a hyperalkaliphilic mechanisms of Serpentinomonas isolated from highly-alkaline calcium-rich serpentinized springs.</title>
        <authorList>
            <person name="Suzuki S."/>
            <person name="Ishii S."/>
            <person name="Walworth N."/>
            <person name="Bird L."/>
            <person name="Kuenen J.G."/>
            <person name="Nealson K.H."/>
        </authorList>
    </citation>
    <scope>NUCLEOTIDE SEQUENCE [LARGE SCALE GENOMIC DNA]</scope>
    <source>
        <strain evidence="2 3">P1</strain>
    </source>
</reference>
<dbReference type="AlphaFoldDB" id="A0A2S9K6V9"/>
<dbReference type="RefSeq" id="WP_105747690.1">
    <property type="nucleotide sequence ID" value="NZ_PVLQ01000019.1"/>
</dbReference>
<accession>A0A2S9K6V9</accession>
<comment type="caution">
    <text evidence="2">The sequence shown here is derived from an EMBL/GenBank/DDBJ whole genome shotgun (WGS) entry which is preliminary data.</text>
</comment>
<dbReference type="OrthoDB" id="9168902at2"/>
<evidence type="ECO:0000313" key="2">
    <source>
        <dbReference type="EMBL" id="PRD66115.1"/>
    </source>
</evidence>
<evidence type="ECO:0000313" key="3">
    <source>
        <dbReference type="Proteomes" id="UP000238589"/>
    </source>
</evidence>
<organism evidence="2 3">
    <name type="scientific">Malikia granosa</name>
    <dbReference type="NCBI Taxonomy" id="263067"/>
    <lineage>
        <taxon>Bacteria</taxon>
        <taxon>Pseudomonadati</taxon>
        <taxon>Pseudomonadota</taxon>
        <taxon>Betaproteobacteria</taxon>
        <taxon>Burkholderiales</taxon>
        <taxon>Comamonadaceae</taxon>
        <taxon>Malikia</taxon>
    </lineage>
</organism>
<name>A0A2S9K6V9_9BURK</name>
<sequence length="121" mass="13111">MSTAKTSESVIPKRRSSDWKNKAAASMTPEQLGILLNDIAGMAKHINRLTSLLMVNLGHGQEDEETYLTAIEAMAQRIGWAADMASDRIEGAGSAVYGDAEKWMMPPLFHYYHAAAEGAAA</sequence>